<dbReference type="GO" id="GO:0051538">
    <property type="term" value="F:3 iron, 4 sulfur cluster binding"/>
    <property type="evidence" value="ECO:0007669"/>
    <property type="project" value="UniProtKB-KW"/>
</dbReference>
<dbReference type="SUPFAM" id="SSF54862">
    <property type="entry name" value="4Fe-4S ferredoxins"/>
    <property type="match status" value="1"/>
</dbReference>
<dbReference type="Gene3D" id="3.30.70.20">
    <property type="match status" value="1"/>
</dbReference>
<evidence type="ECO:0000256" key="7">
    <source>
        <dbReference type="ARBA" id="ARBA00023291"/>
    </source>
</evidence>
<keyword evidence="11" id="KW-1185">Reference proteome</keyword>
<evidence type="ECO:0000313" key="10">
    <source>
        <dbReference type="EMBL" id="QGK70358.1"/>
    </source>
</evidence>
<proteinExistence type="predicted"/>
<dbReference type="InterPro" id="IPR051269">
    <property type="entry name" value="Fe-S_cluster_ET"/>
</dbReference>
<evidence type="ECO:0000256" key="3">
    <source>
        <dbReference type="ARBA" id="ARBA00022723"/>
    </source>
</evidence>
<evidence type="ECO:0000256" key="8">
    <source>
        <dbReference type="RuleBase" id="RU368020"/>
    </source>
</evidence>
<dbReference type="InterPro" id="IPR017896">
    <property type="entry name" value="4Fe4S_Fe-S-bd"/>
</dbReference>
<dbReference type="AlphaFoldDB" id="A0A5Q3Q6W3"/>
<reference evidence="11" key="1">
    <citation type="submission" date="2019-11" db="EMBL/GenBank/DDBJ databases">
        <title>The complete genome sequence of Saccharopolyspora sp. E2A.</title>
        <authorList>
            <person name="Zhang G."/>
        </authorList>
    </citation>
    <scope>NUCLEOTIDE SEQUENCE [LARGE SCALE GENOMIC DNA]</scope>
    <source>
        <strain evidence="11">E2A</strain>
    </source>
</reference>
<evidence type="ECO:0000256" key="2">
    <source>
        <dbReference type="ARBA" id="ARBA00022448"/>
    </source>
</evidence>
<comment type="cofactor">
    <cofactor evidence="1">
        <name>[3Fe-4S] cluster</name>
        <dbReference type="ChEBI" id="CHEBI:21137"/>
    </cofactor>
</comment>
<evidence type="ECO:0000313" key="11">
    <source>
        <dbReference type="Proteomes" id="UP000371041"/>
    </source>
</evidence>
<dbReference type="PRINTS" id="PR00352">
    <property type="entry name" value="3FE4SFRDOXIN"/>
</dbReference>
<dbReference type="Proteomes" id="UP000371041">
    <property type="component" value="Chromosome"/>
</dbReference>
<dbReference type="GO" id="GO:0005506">
    <property type="term" value="F:iron ion binding"/>
    <property type="evidence" value="ECO:0007669"/>
    <property type="project" value="UniProtKB-UniRule"/>
</dbReference>
<dbReference type="GO" id="GO:0009055">
    <property type="term" value="F:electron transfer activity"/>
    <property type="evidence" value="ECO:0007669"/>
    <property type="project" value="UniProtKB-UniRule"/>
</dbReference>
<dbReference type="PROSITE" id="PS51379">
    <property type="entry name" value="4FE4S_FER_2"/>
    <property type="match status" value="1"/>
</dbReference>
<accession>A0A5Q3Q6W3</accession>
<keyword evidence="4 8" id="KW-0249">Electron transport</keyword>
<evidence type="ECO:0000256" key="5">
    <source>
        <dbReference type="ARBA" id="ARBA00023004"/>
    </source>
</evidence>
<dbReference type="PANTHER" id="PTHR36923:SF3">
    <property type="entry name" value="FERREDOXIN"/>
    <property type="match status" value="1"/>
</dbReference>
<keyword evidence="6 8" id="KW-0411">Iron-sulfur</keyword>
<gene>
    <name evidence="10" type="ORF">GIY23_13240</name>
</gene>
<comment type="function">
    <text evidence="8">Ferredoxins are iron-sulfur proteins that transfer electrons in a wide variety of metabolic reactions.</text>
</comment>
<dbReference type="RefSeq" id="WP_154076942.1">
    <property type="nucleotide sequence ID" value="NZ_CP045929.1"/>
</dbReference>
<dbReference type="PANTHER" id="PTHR36923">
    <property type="entry name" value="FERREDOXIN"/>
    <property type="match status" value="1"/>
</dbReference>
<dbReference type="Pfam" id="PF13459">
    <property type="entry name" value="Fer4_15"/>
    <property type="match status" value="1"/>
</dbReference>
<keyword evidence="2 8" id="KW-0813">Transport</keyword>
<evidence type="ECO:0000256" key="6">
    <source>
        <dbReference type="ARBA" id="ARBA00023014"/>
    </source>
</evidence>
<keyword evidence="3 8" id="KW-0479">Metal-binding</keyword>
<evidence type="ECO:0000256" key="1">
    <source>
        <dbReference type="ARBA" id="ARBA00001927"/>
    </source>
</evidence>
<feature type="domain" description="4Fe-4S ferredoxin-type" evidence="9">
    <location>
        <begin position="1"/>
        <end position="29"/>
    </location>
</feature>
<evidence type="ECO:0000256" key="4">
    <source>
        <dbReference type="ARBA" id="ARBA00022982"/>
    </source>
</evidence>
<evidence type="ECO:0000259" key="9">
    <source>
        <dbReference type="PROSITE" id="PS51379"/>
    </source>
</evidence>
<keyword evidence="5 8" id="KW-0408">Iron</keyword>
<name>A0A5Q3Q6W3_9PSEU</name>
<dbReference type="KEGG" id="sace:GIY23_13240"/>
<dbReference type="InterPro" id="IPR001080">
    <property type="entry name" value="3Fe4S_ferredoxin"/>
</dbReference>
<keyword evidence="7" id="KW-0003">3Fe-4S</keyword>
<organism evidence="10 11">
    <name type="scientific">Allosaccharopolyspora coralli</name>
    <dbReference type="NCBI Taxonomy" id="2665642"/>
    <lineage>
        <taxon>Bacteria</taxon>
        <taxon>Bacillati</taxon>
        <taxon>Actinomycetota</taxon>
        <taxon>Actinomycetes</taxon>
        <taxon>Pseudonocardiales</taxon>
        <taxon>Pseudonocardiaceae</taxon>
        <taxon>Allosaccharopolyspora</taxon>
    </lineage>
</organism>
<sequence>MKVSVDPDLCEANGVCVGLAPGVFSLDDDELLHIRQPDESATDLERVSKAVQLCPKQALRLDEE</sequence>
<dbReference type="EMBL" id="CP045929">
    <property type="protein sequence ID" value="QGK70358.1"/>
    <property type="molecule type" value="Genomic_DNA"/>
</dbReference>
<protein>
    <recommendedName>
        <fullName evidence="8">Ferredoxin</fullName>
    </recommendedName>
</protein>